<dbReference type="CDD" id="cd08996">
    <property type="entry name" value="GH32_FFase"/>
    <property type="match status" value="1"/>
</dbReference>
<dbReference type="GO" id="GO:0004564">
    <property type="term" value="F:beta-fructofuranosidase activity"/>
    <property type="evidence" value="ECO:0007669"/>
    <property type="project" value="UniProtKB-EC"/>
</dbReference>
<comment type="similarity">
    <text evidence="1 5">Belongs to the glycosyl hydrolase 32 family.</text>
</comment>
<dbReference type="InterPro" id="IPR013148">
    <property type="entry name" value="Glyco_hydro_32_N"/>
</dbReference>
<keyword evidence="9" id="KW-1185">Reference proteome</keyword>
<dbReference type="InterPro" id="IPR018053">
    <property type="entry name" value="Glyco_hydro_32_AS"/>
</dbReference>
<dbReference type="RefSeq" id="WP_155704714.1">
    <property type="nucleotide sequence ID" value="NZ_CP034235.1"/>
</dbReference>
<dbReference type="InterPro" id="IPR051214">
    <property type="entry name" value="GH32_Enzymes"/>
</dbReference>
<dbReference type="InterPro" id="IPR013189">
    <property type="entry name" value="Glyco_hydro_32_C"/>
</dbReference>
<dbReference type="KEGG" id="ppsc:EHS13_34155"/>
<dbReference type="Gene3D" id="2.115.10.20">
    <property type="entry name" value="Glycosyl hydrolase domain, family 43"/>
    <property type="match status" value="1"/>
</dbReference>
<dbReference type="PROSITE" id="PS00609">
    <property type="entry name" value="GLYCOSYL_HYDROL_F32"/>
    <property type="match status" value="1"/>
</dbReference>
<dbReference type="GO" id="GO:0005975">
    <property type="term" value="P:carbohydrate metabolic process"/>
    <property type="evidence" value="ECO:0007669"/>
    <property type="project" value="InterPro"/>
</dbReference>
<organism evidence="8 9">
    <name type="scientific">Paenibacillus psychroresistens</name>
    <dbReference type="NCBI Taxonomy" id="1778678"/>
    <lineage>
        <taxon>Bacteria</taxon>
        <taxon>Bacillati</taxon>
        <taxon>Bacillota</taxon>
        <taxon>Bacilli</taxon>
        <taxon>Bacillales</taxon>
        <taxon>Paenibacillaceae</taxon>
        <taxon>Paenibacillus</taxon>
    </lineage>
</organism>
<dbReference type="Proteomes" id="UP000426246">
    <property type="component" value="Chromosome"/>
</dbReference>
<dbReference type="PANTHER" id="PTHR43101:SF1">
    <property type="entry name" value="BETA-FRUCTOSIDASE"/>
    <property type="match status" value="1"/>
</dbReference>
<protein>
    <recommendedName>
        <fullName evidence="2">beta-fructofuranosidase</fullName>
        <ecNumber evidence="2">3.2.1.26</ecNumber>
    </recommendedName>
</protein>
<dbReference type="Pfam" id="PF00251">
    <property type="entry name" value="Glyco_hydro_32N"/>
    <property type="match status" value="1"/>
</dbReference>
<dbReference type="AlphaFoldDB" id="A0A6B8RWU1"/>
<evidence type="ECO:0000259" key="6">
    <source>
        <dbReference type="Pfam" id="PF00251"/>
    </source>
</evidence>
<dbReference type="InterPro" id="IPR001362">
    <property type="entry name" value="Glyco_hydro_32"/>
</dbReference>
<reference evidence="9" key="1">
    <citation type="submission" date="2018-11" db="EMBL/GenBank/DDBJ databases">
        <title>Complete genome sequence of Paenibacillus sp. ML311-T8.</title>
        <authorList>
            <person name="Nam Y.-D."/>
            <person name="Kang J."/>
            <person name="Chung W.-H."/>
            <person name="Park Y.S."/>
        </authorList>
    </citation>
    <scope>NUCLEOTIDE SEQUENCE [LARGE SCALE GENOMIC DNA]</scope>
    <source>
        <strain evidence="9">ML311-T8</strain>
    </source>
</reference>
<feature type="domain" description="Glycosyl hydrolase family 32 N-terminal" evidence="6">
    <location>
        <begin position="9"/>
        <end position="302"/>
    </location>
</feature>
<evidence type="ECO:0000313" key="8">
    <source>
        <dbReference type="EMBL" id="QGQ99548.1"/>
    </source>
</evidence>
<keyword evidence="3 5" id="KW-0378">Hydrolase</keyword>
<accession>A0A6B8RWU1</accession>
<keyword evidence="4 5" id="KW-0326">Glycosidase</keyword>
<evidence type="ECO:0000256" key="4">
    <source>
        <dbReference type="ARBA" id="ARBA00023295"/>
    </source>
</evidence>
<gene>
    <name evidence="8" type="ORF">EHS13_34155</name>
</gene>
<dbReference type="OrthoDB" id="9759709at2"/>
<dbReference type="PANTHER" id="PTHR43101">
    <property type="entry name" value="BETA-FRUCTOSIDASE"/>
    <property type="match status" value="1"/>
</dbReference>
<name>A0A6B8RWU1_9BACL</name>
<dbReference type="SUPFAM" id="SSF75005">
    <property type="entry name" value="Arabinanase/levansucrase/invertase"/>
    <property type="match status" value="1"/>
</dbReference>
<evidence type="ECO:0000313" key="9">
    <source>
        <dbReference type="Proteomes" id="UP000426246"/>
    </source>
</evidence>
<dbReference type="Pfam" id="PF08244">
    <property type="entry name" value="Glyco_hydro_32C"/>
    <property type="match status" value="1"/>
</dbReference>
<sequence>MNLHRPIYHYMPEQNWMNDPNGVLFYKEEYHLFYQHNPHGVQWSTIHWGHAKSKDLVHWEQLPIALAPSLELGEHHCFSGCAVNAAGVPMIFYTSIGVNERDHIHGAEQWMATSTDDMLSWTKYEGNPVLSLKIHGDFEVKDWRDPFIWRAREAWFMVLGGGHQGKGCVLLYRSEDLLEWTFIHKMLEGDAEIWECPNFFPLGDEGKYVLIYSPSNVVRYYIGTWNEDFTFTPEAEGIVDYSGWQGFYAPNNLLDGQGRRIMWGWLTEVARGAFPVIGEWAGVQSLPRILSLAESGKLQYQPAPELQMLRNSHHTFETRNIAVGEWLTGVQGRSLEIIAEFKLENETIPFGIKVLQSPDGEEETVIVYDPSFGTLSVERGKSSLSDKPHKSNLIGRLDIKKGQKLTLHVFVDHSVIEVFANEITCISTRIYPTLEQSVNVSVFALNEASVTLLQLDIWELGSIWT</sequence>
<evidence type="ECO:0000256" key="2">
    <source>
        <dbReference type="ARBA" id="ARBA00012758"/>
    </source>
</evidence>
<proteinExistence type="inferred from homology"/>
<evidence type="ECO:0000259" key="7">
    <source>
        <dbReference type="Pfam" id="PF08244"/>
    </source>
</evidence>
<dbReference type="SUPFAM" id="SSF49899">
    <property type="entry name" value="Concanavalin A-like lectins/glucanases"/>
    <property type="match status" value="1"/>
</dbReference>
<dbReference type="SMART" id="SM00640">
    <property type="entry name" value="Glyco_32"/>
    <property type="match status" value="1"/>
</dbReference>
<dbReference type="InterPro" id="IPR023296">
    <property type="entry name" value="Glyco_hydro_beta-prop_sf"/>
</dbReference>
<dbReference type="EMBL" id="CP034235">
    <property type="protein sequence ID" value="QGQ99548.1"/>
    <property type="molecule type" value="Genomic_DNA"/>
</dbReference>
<evidence type="ECO:0000256" key="3">
    <source>
        <dbReference type="ARBA" id="ARBA00022801"/>
    </source>
</evidence>
<dbReference type="EC" id="3.2.1.26" evidence="2"/>
<dbReference type="Gene3D" id="2.60.120.560">
    <property type="entry name" value="Exo-inulinase, domain 1"/>
    <property type="match status" value="1"/>
</dbReference>
<feature type="domain" description="Glycosyl hydrolase family 32 C-terminal" evidence="7">
    <location>
        <begin position="306"/>
        <end position="459"/>
    </location>
</feature>
<evidence type="ECO:0000256" key="5">
    <source>
        <dbReference type="RuleBase" id="RU362110"/>
    </source>
</evidence>
<dbReference type="InterPro" id="IPR013320">
    <property type="entry name" value="ConA-like_dom_sf"/>
</dbReference>
<evidence type="ECO:0000256" key="1">
    <source>
        <dbReference type="ARBA" id="ARBA00009902"/>
    </source>
</evidence>